<proteinExistence type="predicted"/>
<comment type="caution">
    <text evidence="1">The sequence shown here is derived from an EMBL/GenBank/DDBJ whole genome shotgun (WGS) entry which is preliminary data.</text>
</comment>
<dbReference type="EMBL" id="PTIS01000040">
    <property type="protein sequence ID" value="PPK42904.1"/>
    <property type="molecule type" value="Genomic_DNA"/>
</dbReference>
<organism evidence="1 2">
    <name type="scientific">Clostridium algidicarnis DSM 15099</name>
    <dbReference type="NCBI Taxonomy" id="1121295"/>
    <lineage>
        <taxon>Bacteria</taxon>
        <taxon>Bacillati</taxon>
        <taxon>Bacillota</taxon>
        <taxon>Clostridia</taxon>
        <taxon>Eubacteriales</taxon>
        <taxon>Clostridiaceae</taxon>
        <taxon>Clostridium</taxon>
    </lineage>
</organism>
<name>A0A2S6FU50_9CLOT</name>
<evidence type="ECO:0000313" key="2">
    <source>
        <dbReference type="Proteomes" id="UP000239863"/>
    </source>
</evidence>
<sequence length="40" mass="4717">QQLYQKRGGHCFFRFKIEQTLAIARIEINKTKVVLTLPVK</sequence>
<protein>
    <submittedName>
        <fullName evidence="1">Uncharacterized protein</fullName>
    </submittedName>
</protein>
<gene>
    <name evidence="1" type="ORF">BD821_1402</name>
</gene>
<dbReference type="AlphaFoldDB" id="A0A2S6FU50"/>
<dbReference type="Proteomes" id="UP000239863">
    <property type="component" value="Unassembled WGS sequence"/>
</dbReference>
<accession>A0A2S6FU50</accession>
<reference evidence="1 2" key="1">
    <citation type="submission" date="2018-02" db="EMBL/GenBank/DDBJ databases">
        <title>Genomic Encyclopedia of Archaeal and Bacterial Type Strains, Phase II (KMG-II): from individual species to whole genera.</title>
        <authorList>
            <person name="Goeker M."/>
        </authorList>
    </citation>
    <scope>NUCLEOTIDE SEQUENCE [LARGE SCALE GENOMIC DNA]</scope>
    <source>
        <strain evidence="1 2">DSM 15099</strain>
    </source>
</reference>
<evidence type="ECO:0000313" key="1">
    <source>
        <dbReference type="EMBL" id="PPK42904.1"/>
    </source>
</evidence>
<feature type="non-terminal residue" evidence="1">
    <location>
        <position position="1"/>
    </location>
</feature>